<name>A0A2T1HWG4_9HYPH</name>
<dbReference type="EMBL" id="PVZS01000005">
    <property type="protein sequence ID" value="PSC06037.1"/>
    <property type="molecule type" value="Genomic_DNA"/>
</dbReference>
<dbReference type="PANTHER" id="PTHR41709">
    <property type="entry name" value="KAIB-LIKE PROTEIN 1"/>
    <property type="match status" value="1"/>
</dbReference>
<dbReference type="Gene3D" id="3.40.30.10">
    <property type="entry name" value="Glutaredoxin"/>
    <property type="match status" value="1"/>
</dbReference>
<dbReference type="Proteomes" id="UP000239772">
    <property type="component" value="Unassembled WGS sequence"/>
</dbReference>
<dbReference type="OrthoDB" id="5458519at2"/>
<dbReference type="RefSeq" id="WP_106335781.1">
    <property type="nucleotide sequence ID" value="NZ_PVZS01000005.1"/>
</dbReference>
<proteinExistence type="predicted"/>
<dbReference type="SMART" id="SM01248">
    <property type="entry name" value="KaiB"/>
    <property type="match status" value="1"/>
</dbReference>
<organism evidence="2 3">
    <name type="scientific">Alsobacter soli</name>
    <dbReference type="NCBI Taxonomy" id="2109933"/>
    <lineage>
        <taxon>Bacteria</taxon>
        <taxon>Pseudomonadati</taxon>
        <taxon>Pseudomonadota</taxon>
        <taxon>Alphaproteobacteria</taxon>
        <taxon>Hyphomicrobiales</taxon>
        <taxon>Alsobacteraceae</taxon>
        <taxon>Alsobacter</taxon>
    </lineage>
</organism>
<dbReference type="Pfam" id="PF07689">
    <property type="entry name" value="KaiB"/>
    <property type="match status" value="1"/>
</dbReference>
<dbReference type="AlphaFoldDB" id="A0A2T1HWG4"/>
<dbReference type="InterPro" id="IPR036249">
    <property type="entry name" value="Thioredoxin-like_sf"/>
</dbReference>
<dbReference type="SUPFAM" id="SSF52833">
    <property type="entry name" value="Thioredoxin-like"/>
    <property type="match status" value="1"/>
</dbReference>
<gene>
    <name evidence="2" type="ORF">SLNSH_06075</name>
</gene>
<dbReference type="InterPro" id="IPR039022">
    <property type="entry name" value="KaiB-like"/>
</dbReference>
<comment type="caution">
    <text evidence="2">The sequence shown here is derived from an EMBL/GenBank/DDBJ whole genome shotgun (WGS) entry which is preliminary data.</text>
</comment>
<sequence>MTDSVERPRRVLRLYVAGHNAAAQRARENRLRLLAASHAIAEIEVVDVLEQPGLAEAAGILATPTLSDETRHPPRRIVGDLSDHARVLSFLAIRSEEEKR</sequence>
<dbReference type="GO" id="GO:0048511">
    <property type="term" value="P:rhythmic process"/>
    <property type="evidence" value="ECO:0007669"/>
    <property type="project" value="InterPro"/>
</dbReference>
<dbReference type="InterPro" id="IPR011649">
    <property type="entry name" value="KaiB_domain"/>
</dbReference>
<feature type="domain" description="KaiB" evidence="1">
    <location>
        <begin position="13"/>
        <end position="93"/>
    </location>
</feature>
<reference evidence="3" key="1">
    <citation type="submission" date="2018-03" db="EMBL/GenBank/DDBJ databases">
        <authorList>
            <person name="Sun L."/>
            <person name="Liu H."/>
            <person name="Chen W."/>
            <person name="Huang K."/>
            <person name="Liu W."/>
            <person name="Gao X."/>
        </authorList>
    </citation>
    <scope>NUCLEOTIDE SEQUENCE [LARGE SCALE GENOMIC DNA]</scope>
    <source>
        <strain evidence="3">SH9</strain>
    </source>
</reference>
<protein>
    <submittedName>
        <fullName evidence="2">Circadian clock protein KaiB</fullName>
    </submittedName>
</protein>
<accession>A0A2T1HWG4</accession>
<evidence type="ECO:0000259" key="1">
    <source>
        <dbReference type="SMART" id="SM01248"/>
    </source>
</evidence>
<evidence type="ECO:0000313" key="2">
    <source>
        <dbReference type="EMBL" id="PSC06037.1"/>
    </source>
</evidence>
<dbReference type="PANTHER" id="PTHR41709:SF2">
    <property type="entry name" value="CIRCADIAN CLOCK PROTEIN KAIB2"/>
    <property type="match status" value="1"/>
</dbReference>
<keyword evidence="3" id="KW-1185">Reference proteome</keyword>
<evidence type="ECO:0000313" key="3">
    <source>
        <dbReference type="Proteomes" id="UP000239772"/>
    </source>
</evidence>